<evidence type="ECO:0000313" key="2">
    <source>
        <dbReference type="EMBL" id="MBC5991979.1"/>
    </source>
</evidence>
<comment type="caution">
    <text evidence="2">The sequence shown here is derived from an EMBL/GenBank/DDBJ whole genome shotgun (WGS) entry which is preliminary data.</text>
</comment>
<feature type="compositionally biased region" description="Polar residues" evidence="1">
    <location>
        <begin position="60"/>
        <end position="71"/>
    </location>
</feature>
<evidence type="ECO:0000256" key="1">
    <source>
        <dbReference type="SAM" id="MobiDB-lite"/>
    </source>
</evidence>
<name>A0A923N509_9BACT</name>
<feature type="region of interest" description="Disordered" evidence="1">
    <location>
        <begin position="139"/>
        <end position="244"/>
    </location>
</feature>
<dbReference type="Proteomes" id="UP000603640">
    <property type="component" value="Unassembled WGS sequence"/>
</dbReference>
<proteinExistence type="predicted"/>
<organism evidence="2 3">
    <name type="scientific">Pontibacter cellulosilyticus</name>
    <dbReference type="NCBI Taxonomy" id="1720253"/>
    <lineage>
        <taxon>Bacteria</taxon>
        <taxon>Pseudomonadati</taxon>
        <taxon>Bacteroidota</taxon>
        <taxon>Cytophagia</taxon>
        <taxon>Cytophagales</taxon>
        <taxon>Hymenobacteraceae</taxon>
        <taxon>Pontibacter</taxon>
    </lineage>
</organism>
<dbReference type="RefSeq" id="WP_187065948.1">
    <property type="nucleotide sequence ID" value="NZ_JACRVF010000001.1"/>
</dbReference>
<dbReference type="AlphaFoldDB" id="A0A923N509"/>
<reference evidence="2" key="1">
    <citation type="submission" date="2020-08" db="EMBL/GenBank/DDBJ databases">
        <title>Pontibacter sp. SD6 16S ribosomal RNA gene Genome sequencing and assembly.</title>
        <authorList>
            <person name="Kang M."/>
        </authorList>
    </citation>
    <scope>NUCLEOTIDE SEQUENCE</scope>
    <source>
        <strain evidence="2">SD6</strain>
    </source>
</reference>
<keyword evidence="3" id="KW-1185">Reference proteome</keyword>
<evidence type="ECO:0000313" key="3">
    <source>
        <dbReference type="Proteomes" id="UP000603640"/>
    </source>
</evidence>
<protein>
    <submittedName>
        <fullName evidence="2">Uncharacterized protein</fullName>
    </submittedName>
</protein>
<gene>
    <name evidence="2" type="ORF">H8S84_03920</name>
</gene>
<feature type="compositionally biased region" description="Polar residues" evidence="1">
    <location>
        <begin position="24"/>
        <end position="50"/>
    </location>
</feature>
<feature type="compositionally biased region" description="Gly residues" evidence="1">
    <location>
        <begin position="83"/>
        <end position="95"/>
    </location>
</feature>
<feature type="compositionally biased region" description="Basic and acidic residues" evidence="1">
    <location>
        <begin position="201"/>
        <end position="244"/>
    </location>
</feature>
<feature type="compositionally biased region" description="Basic and acidic residues" evidence="1">
    <location>
        <begin position="152"/>
        <end position="176"/>
    </location>
</feature>
<feature type="compositionally biased region" description="Basic and acidic residues" evidence="1">
    <location>
        <begin position="1"/>
        <end position="16"/>
    </location>
</feature>
<dbReference type="EMBL" id="JACRVF010000001">
    <property type="protein sequence ID" value="MBC5991979.1"/>
    <property type="molecule type" value="Genomic_DNA"/>
</dbReference>
<sequence>MNRNFENENRQRKSAYDDFDQYGNPLTGNTNSLSRYTPQSKYGSFGQNVQRSDRDEQRYNRPSSDRISNATRAYGDMSHGTRYGEGGSYQGGGSSYGHSNYGTRGNEGPGFSHQEGYWPESRRNGMGDYDKFINRNYGYFGRSSGGGYTTQDSDRPDQRRGDFSGRRFDEEFRNTGRENTGYNRGFRSFGGTGYGATGYNMRDEDRERSARSNRDFRDERNSYRREDDRYNERNRDRYNRRSDW</sequence>
<accession>A0A923N509</accession>
<feature type="region of interest" description="Disordered" evidence="1">
    <location>
        <begin position="1"/>
        <end position="125"/>
    </location>
</feature>